<feature type="transmembrane region" description="Helical" evidence="7">
    <location>
        <begin position="49"/>
        <end position="67"/>
    </location>
</feature>
<feature type="transmembrane region" description="Helical" evidence="7">
    <location>
        <begin position="73"/>
        <end position="91"/>
    </location>
</feature>
<protein>
    <submittedName>
        <fullName evidence="8">Chloride channel protein CLC-d</fullName>
    </submittedName>
</protein>
<dbReference type="AlphaFoldDB" id="A0A0D2LIQ7"/>
<dbReference type="Gene3D" id="1.10.3080.10">
    <property type="entry name" value="Clc chloride channel"/>
    <property type="match status" value="1"/>
</dbReference>
<accession>A0A0D2LIQ7</accession>
<dbReference type="PANTHER" id="PTHR11689:SF161">
    <property type="entry name" value="CHLORIDE CHANNEL PROTEIN"/>
    <property type="match status" value="1"/>
</dbReference>
<sequence length="122" mass="12903">MRFTCEQEGTHNDLATLFLSSGHDTIVHLFSVGAVPGQPWVRHFTQGSLVLFLVIYVILMSFGAGTAIPGGLFVPSILAGATSGGLVGSWLRMWLPGWNIQPGLYSLMAATATLGGVFRAPA</sequence>
<evidence type="ECO:0000256" key="2">
    <source>
        <dbReference type="ARBA" id="ARBA00022692"/>
    </source>
</evidence>
<dbReference type="Proteomes" id="UP000054498">
    <property type="component" value="Unassembled WGS sequence"/>
</dbReference>
<evidence type="ECO:0000256" key="7">
    <source>
        <dbReference type="SAM" id="Phobius"/>
    </source>
</evidence>
<dbReference type="OrthoDB" id="428525at2759"/>
<dbReference type="InterPro" id="IPR001807">
    <property type="entry name" value="ClC"/>
</dbReference>
<gene>
    <name evidence="8" type="ORF">MNEG_16069</name>
</gene>
<dbReference type="InterPro" id="IPR014743">
    <property type="entry name" value="Cl-channel_core"/>
</dbReference>
<keyword evidence="3" id="KW-0677">Repeat</keyword>
<dbReference type="GO" id="GO:0015108">
    <property type="term" value="F:chloride transmembrane transporter activity"/>
    <property type="evidence" value="ECO:0007669"/>
    <property type="project" value="InterPro"/>
</dbReference>
<dbReference type="GO" id="GO:0016020">
    <property type="term" value="C:membrane"/>
    <property type="evidence" value="ECO:0007669"/>
    <property type="project" value="UniProtKB-SubCell"/>
</dbReference>
<evidence type="ECO:0000256" key="5">
    <source>
        <dbReference type="ARBA" id="ARBA00023122"/>
    </source>
</evidence>
<evidence type="ECO:0000256" key="1">
    <source>
        <dbReference type="ARBA" id="ARBA00004141"/>
    </source>
</evidence>
<keyword evidence="4 7" id="KW-1133">Transmembrane helix</keyword>
<evidence type="ECO:0000256" key="4">
    <source>
        <dbReference type="ARBA" id="ARBA00022989"/>
    </source>
</evidence>
<proteinExistence type="predicted"/>
<evidence type="ECO:0000313" key="8">
    <source>
        <dbReference type="EMBL" id="KIY91894.1"/>
    </source>
</evidence>
<organism evidence="8 9">
    <name type="scientific">Monoraphidium neglectum</name>
    <dbReference type="NCBI Taxonomy" id="145388"/>
    <lineage>
        <taxon>Eukaryota</taxon>
        <taxon>Viridiplantae</taxon>
        <taxon>Chlorophyta</taxon>
        <taxon>core chlorophytes</taxon>
        <taxon>Chlorophyceae</taxon>
        <taxon>CS clade</taxon>
        <taxon>Sphaeropleales</taxon>
        <taxon>Selenastraceae</taxon>
        <taxon>Monoraphidium</taxon>
    </lineage>
</organism>
<evidence type="ECO:0000313" key="9">
    <source>
        <dbReference type="Proteomes" id="UP000054498"/>
    </source>
</evidence>
<keyword evidence="6 7" id="KW-0472">Membrane</keyword>
<evidence type="ECO:0000256" key="6">
    <source>
        <dbReference type="ARBA" id="ARBA00023136"/>
    </source>
</evidence>
<dbReference type="GeneID" id="25733792"/>
<dbReference type="SUPFAM" id="SSF81340">
    <property type="entry name" value="Clc chloride channel"/>
    <property type="match status" value="1"/>
</dbReference>
<evidence type="ECO:0000256" key="3">
    <source>
        <dbReference type="ARBA" id="ARBA00022737"/>
    </source>
</evidence>
<dbReference type="InterPro" id="IPR051280">
    <property type="entry name" value="Cl-channel/antiporter"/>
</dbReference>
<keyword evidence="5" id="KW-0129">CBS domain</keyword>
<keyword evidence="9" id="KW-1185">Reference proteome</keyword>
<dbReference type="RefSeq" id="XP_013890914.1">
    <property type="nucleotide sequence ID" value="XM_014035460.1"/>
</dbReference>
<dbReference type="PRINTS" id="PR00762">
    <property type="entry name" value="CLCHANNEL"/>
</dbReference>
<dbReference type="KEGG" id="mng:MNEG_16069"/>
<dbReference type="EMBL" id="KK106159">
    <property type="protein sequence ID" value="KIY91894.1"/>
    <property type="molecule type" value="Genomic_DNA"/>
</dbReference>
<dbReference type="PANTHER" id="PTHR11689">
    <property type="entry name" value="CHLORIDE CHANNEL PROTEIN CLC FAMILY MEMBER"/>
    <property type="match status" value="1"/>
</dbReference>
<comment type="subcellular location">
    <subcellularLocation>
        <location evidence="1">Membrane</location>
        <topology evidence="1">Multi-pass membrane protein</topology>
    </subcellularLocation>
</comment>
<reference evidence="8 9" key="1">
    <citation type="journal article" date="2013" name="BMC Genomics">
        <title>Reconstruction of the lipid metabolism for the microalga Monoraphidium neglectum from its genome sequence reveals characteristics suitable for biofuel production.</title>
        <authorList>
            <person name="Bogen C."/>
            <person name="Al-Dilaimi A."/>
            <person name="Albersmeier A."/>
            <person name="Wichmann J."/>
            <person name="Grundmann M."/>
            <person name="Rupp O."/>
            <person name="Lauersen K.J."/>
            <person name="Blifernez-Klassen O."/>
            <person name="Kalinowski J."/>
            <person name="Goesmann A."/>
            <person name="Mussgnug J.H."/>
            <person name="Kruse O."/>
        </authorList>
    </citation>
    <scope>NUCLEOTIDE SEQUENCE [LARGE SCALE GENOMIC DNA]</scope>
    <source>
        <strain evidence="8 9">SAG 48.87</strain>
    </source>
</reference>
<dbReference type="Pfam" id="PF00654">
    <property type="entry name" value="Voltage_CLC"/>
    <property type="match status" value="1"/>
</dbReference>
<name>A0A0D2LIQ7_9CHLO</name>
<keyword evidence="2 7" id="KW-0812">Transmembrane</keyword>